<gene>
    <name evidence="3" type="ORF">IZO911_LOCUS27451</name>
    <name evidence="4" type="ORF">KXQ929_LOCUS19337</name>
</gene>
<evidence type="ECO:0000256" key="1">
    <source>
        <dbReference type="ARBA" id="ARBA00010617"/>
    </source>
</evidence>
<keyword evidence="2" id="KW-0472">Membrane</keyword>
<evidence type="ECO:0000313" key="3">
    <source>
        <dbReference type="EMBL" id="CAF1180787.1"/>
    </source>
</evidence>
<evidence type="ECO:0000313" key="4">
    <source>
        <dbReference type="EMBL" id="CAF3838731.1"/>
    </source>
</evidence>
<comment type="similarity">
    <text evidence="1">Belongs to the cytochrome P450 family.</text>
</comment>
<dbReference type="GO" id="GO:0020037">
    <property type="term" value="F:heme binding"/>
    <property type="evidence" value="ECO:0007669"/>
    <property type="project" value="InterPro"/>
</dbReference>
<dbReference type="Pfam" id="PF00067">
    <property type="entry name" value="p450"/>
    <property type="match status" value="1"/>
</dbReference>
<dbReference type="EMBL" id="CAJOBB010001307">
    <property type="protein sequence ID" value="CAF3838731.1"/>
    <property type="molecule type" value="Genomic_DNA"/>
</dbReference>
<dbReference type="AlphaFoldDB" id="A0A819DSP3"/>
<sequence length="375" mass="41724">MLPVQIINDVYVWQRKLSAVCRNATGVIKILNFNPAVSINSLNENLSTISSLSQTLCILSSVSTVPEASGFANYGTTSLNTVTGVAVDGVMIFSPDSANTYDPLFPPTGAITEQVDSCLAHCHIGSGCQVNQPIGTITACAGVSALSSYNMSSYATSFLSNSSSSTTTSTTKKIMFSVVLLSLIAVLVVTIYFYIKWKYYTLRGSVPGLEPEFLFGNLRQLGIITSNKELIDSYIHGCEKMQKLYGDIFQFWLGANHFYVFCRPKHAEEIYTHRHIFDRADMRIKTFGLVAENTLIATIGSEYKRHARAILPMLKKHKFVSQTLIITNCVDQLIDIWKQRYENKDDNICTCLVNDNQQLLLDLFTLITFDYDLGN</sequence>
<comment type="caution">
    <text evidence="4">The sequence shown here is derived from an EMBL/GenBank/DDBJ whole genome shotgun (WGS) entry which is preliminary data.</text>
</comment>
<keyword evidence="2" id="KW-0812">Transmembrane</keyword>
<feature type="transmembrane region" description="Helical" evidence="2">
    <location>
        <begin position="174"/>
        <end position="195"/>
    </location>
</feature>
<dbReference type="Proteomes" id="UP000663860">
    <property type="component" value="Unassembled WGS sequence"/>
</dbReference>
<dbReference type="SUPFAM" id="SSF48264">
    <property type="entry name" value="Cytochrome P450"/>
    <property type="match status" value="1"/>
</dbReference>
<dbReference type="Gene3D" id="1.10.630.10">
    <property type="entry name" value="Cytochrome P450"/>
    <property type="match status" value="1"/>
</dbReference>
<dbReference type="GO" id="GO:0005506">
    <property type="term" value="F:iron ion binding"/>
    <property type="evidence" value="ECO:0007669"/>
    <property type="project" value="InterPro"/>
</dbReference>
<dbReference type="GO" id="GO:0004497">
    <property type="term" value="F:monooxygenase activity"/>
    <property type="evidence" value="ECO:0007669"/>
    <property type="project" value="InterPro"/>
</dbReference>
<evidence type="ECO:0000256" key="2">
    <source>
        <dbReference type="SAM" id="Phobius"/>
    </source>
</evidence>
<protein>
    <submittedName>
        <fullName evidence="4">Uncharacterized protein</fullName>
    </submittedName>
</protein>
<dbReference type="EMBL" id="CAJNOE010000373">
    <property type="protein sequence ID" value="CAF1180787.1"/>
    <property type="molecule type" value="Genomic_DNA"/>
</dbReference>
<reference evidence="4" key="1">
    <citation type="submission" date="2021-02" db="EMBL/GenBank/DDBJ databases">
        <authorList>
            <person name="Nowell W R."/>
        </authorList>
    </citation>
    <scope>NUCLEOTIDE SEQUENCE</scope>
</reference>
<evidence type="ECO:0000313" key="5">
    <source>
        <dbReference type="Proteomes" id="UP000663868"/>
    </source>
</evidence>
<accession>A0A819DSP3</accession>
<dbReference type="InterPro" id="IPR036396">
    <property type="entry name" value="Cyt_P450_sf"/>
</dbReference>
<keyword evidence="2" id="KW-1133">Transmembrane helix</keyword>
<dbReference type="InterPro" id="IPR001128">
    <property type="entry name" value="Cyt_P450"/>
</dbReference>
<name>A0A819DSP3_9BILA</name>
<dbReference type="Proteomes" id="UP000663868">
    <property type="component" value="Unassembled WGS sequence"/>
</dbReference>
<dbReference type="GO" id="GO:0016705">
    <property type="term" value="F:oxidoreductase activity, acting on paired donors, with incorporation or reduction of molecular oxygen"/>
    <property type="evidence" value="ECO:0007669"/>
    <property type="project" value="InterPro"/>
</dbReference>
<organism evidence="4 5">
    <name type="scientific">Adineta steineri</name>
    <dbReference type="NCBI Taxonomy" id="433720"/>
    <lineage>
        <taxon>Eukaryota</taxon>
        <taxon>Metazoa</taxon>
        <taxon>Spiralia</taxon>
        <taxon>Gnathifera</taxon>
        <taxon>Rotifera</taxon>
        <taxon>Eurotatoria</taxon>
        <taxon>Bdelloidea</taxon>
        <taxon>Adinetida</taxon>
        <taxon>Adinetidae</taxon>
        <taxon>Adineta</taxon>
    </lineage>
</organism>
<proteinExistence type="inferred from homology"/>